<comment type="caution">
    <text evidence="5">The sequence shown here is derived from an EMBL/GenBank/DDBJ whole genome shotgun (WGS) entry which is preliminary data.</text>
</comment>
<dbReference type="GO" id="GO:0042597">
    <property type="term" value="C:periplasmic space"/>
    <property type="evidence" value="ECO:0007669"/>
    <property type="project" value="UniProtKB-SubCell"/>
</dbReference>
<dbReference type="InterPro" id="IPR006311">
    <property type="entry name" value="TAT_signal"/>
</dbReference>
<keyword evidence="3 4" id="KW-0732">Signal</keyword>
<dbReference type="Pfam" id="PF12974">
    <property type="entry name" value="Phosphonate-bd"/>
    <property type="match status" value="1"/>
</dbReference>
<dbReference type="AlphaFoldDB" id="A0A246REV1"/>
<accession>A0A246REV1</accession>
<evidence type="ECO:0000313" key="5">
    <source>
        <dbReference type="EMBL" id="OWV00873.1"/>
    </source>
</evidence>
<dbReference type="SUPFAM" id="SSF53850">
    <property type="entry name" value="Periplasmic binding protein-like II"/>
    <property type="match status" value="1"/>
</dbReference>
<proteinExistence type="inferred from homology"/>
<dbReference type="PANTHER" id="PTHR30024:SF47">
    <property type="entry name" value="TAURINE-BINDING PERIPLASMIC PROTEIN"/>
    <property type="match status" value="1"/>
</dbReference>
<evidence type="ECO:0000313" key="6">
    <source>
        <dbReference type="Proteomes" id="UP000197174"/>
    </source>
</evidence>
<feature type="chain" id="PRO_5012331756" description="SsuA/THI5-like domain-containing protein" evidence="4">
    <location>
        <begin position="33"/>
        <end position="345"/>
    </location>
</feature>
<dbReference type="Proteomes" id="UP000197174">
    <property type="component" value="Unassembled WGS sequence"/>
</dbReference>
<name>A0A246REV1_9ACTN</name>
<keyword evidence="6" id="KW-1185">Reference proteome</keyword>
<evidence type="ECO:0000256" key="2">
    <source>
        <dbReference type="ARBA" id="ARBA00010742"/>
    </source>
</evidence>
<dbReference type="EMBL" id="MZMV01000066">
    <property type="protein sequence ID" value="OWV00873.1"/>
    <property type="molecule type" value="Genomic_DNA"/>
</dbReference>
<evidence type="ECO:0000256" key="4">
    <source>
        <dbReference type="SAM" id="SignalP"/>
    </source>
</evidence>
<sequence>MNHPEGTSVSTTPLTRRSLLRAAGLVAGSAGAATLLSACGVDEPAAAGTRSAKVQPRSPGTAGAIRDSVAEQFGLEAKHGLHLDRKAGGGPGAGQEQLLTGVLDIYAFGPLGATEVNTSGHDVVIVGPSLWNHGRWIVPADSPYQSIADLKGRKVGVQPPSSDTYRAAALAAAVNGIRFDREFKLFTGQPIANLALYERGDLDAIIAIEPNATRLVGSGNRQLASVDELWRKGTGERSPLFLNGTAVRRDWLAANRETARAYVDFTLEAWRLIKQDPTLIGRYHADYGVPATEKKAIELLPERLAPVYADVWDDTVFANLEKQIDLAVEVGVLKKRAAKPVYEKL</sequence>
<protein>
    <recommendedName>
        <fullName evidence="7">SsuA/THI5-like domain-containing protein</fullName>
    </recommendedName>
</protein>
<dbReference type="PANTHER" id="PTHR30024">
    <property type="entry name" value="ALIPHATIC SULFONATES-BINDING PROTEIN-RELATED"/>
    <property type="match status" value="1"/>
</dbReference>
<evidence type="ECO:0008006" key="7">
    <source>
        <dbReference type="Google" id="ProtNLM"/>
    </source>
</evidence>
<reference evidence="5 6" key="1">
    <citation type="submission" date="2017-03" db="EMBL/GenBank/DDBJ databases">
        <title>Whole genome sequence of Micromonospora wenchangensis, isolated from mangrove soil.</title>
        <authorList>
            <person name="Yang H."/>
        </authorList>
    </citation>
    <scope>NUCLEOTIDE SEQUENCE [LARGE SCALE GENOMIC DNA]</scope>
    <source>
        <strain evidence="5 6">CCTCC AA 2012002</strain>
    </source>
</reference>
<comment type="similarity">
    <text evidence="2">Belongs to the bacterial solute-binding protein SsuA/TauA family.</text>
</comment>
<evidence type="ECO:0000256" key="1">
    <source>
        <dbReference type="ARBA" id="ARBA00004418"/>
    </source>
</evidence>
<organism evidence="5 6">
    <name type="scientific">Micromonospora wenchangensis</name>
    <dbReference type="NCBI Taxonomy" id="1185415"/>
    <lineage>
        <taxon>Bacteria</taxon>
        <taxon>Bacillati</taxon>
        <taxon>Actinomycetota</taxon>
        <taxon>Actinomycetes</taxon>
        <taxon>Micromonosporales</taxon>
        <taxon>Micromonosporaceae</taxon>
        <taxon>Micromonospora</taxon>
    </lineage>
</organism>
<feature type="signal peptide" evidence="4">
    <location>
        <begin position="1"/>
        <end position="32"/>
    </location>
</feature>
<dbReference type="Gene3D" id="3.40.190.10">
    <property type="entry name" value="Periplasmic binding protein-like II"/>
    <property type="match status" value="2"/>
</dbReference>
<gene>
    <name evidence="5" type="ORF">B5D80_27295</name>
</gene>
<dbReference type="PROSITE" id="PS51318">
    <property type="entry name" value="TAT"/>
    <property type="match status" value="1"/>
</dbReference>
<comment type="subcellular location">
    <subcellularLocation>
        <location evidence="1">Periplasm</location>
    </subcellularLocation>
</comment>
<evidence type="ECO:0000256" key="3">
    <source>
        <dbReference type="ARBA" id="ARBA00022729"/>
    </source>
</evidence>